<dbReference type="InterPro" id="IPR021069">
    <property type="entry name" value="ImpA_C"/>
</dbReference>
<keyword evidence="2" id="KW-0472">Membrane</keyword>
<protein>
    <submittedName>
        <fullName evidence="5">Membrane protein</fullName>
    </submittedName>
</protein>
<feature type="domain" description="ImpA C-terminal" evidence="4">
    <location>
        <begin position="291"/>
        <end position="432"/>
    </location>
</feature>
<dbReference type="GeneID" id="69754750"/>
<proteinExistence type="predicted"/>
<evidence type="ECO:0000256" key="2">
    <source>
        <dbReference type="SAM" id="Phobius"/>
    </source>
</evidence>
<dbReference type="PANTHER" id="PTHR37024:SF5">
    <property type="entry name" value="IMPA N-TERMINAL DOMAIN-CONTAINING PROTEIN"/>
    <property type="match status" value="1"/>
</dbReference>
<keyword evidence="2" id="KW-0812">Transmembrane</keyword>
<feature type="domain" description="ImpA N-terminal" evidence="3">
    <location>
        <begin position="11"/>
        <end position="112"/>
    </location>
</feature>
<evidence type="ECO:0000256" key="1">
    <source>
        <dbReference type="SAM" id="MobiDB-lite"/>
    </source>
</evidence>
<dbReference type="InterPro" id="IPR010657">
    <property type="entry name" value="ImpA_N"/>
</dbReference>
<accession>A0A8B4TSJ1</accession>
<feature type="compositionally biased region" description="Basic and acidic residues" evidence="1">
    <location>
        <begin position="203"/>
        <end position="217"/>
    </location>
</feature>
<evidence type="ECO:0000313" key="6">
    <source>
        <dbReference type="Proteomes" id="UP000257712"/>
    </source>
</evidence>
<reference evidence="5 6" key="1">
    <citation type="submission" date="2018-08" db="EMBL/GenBank/DDBJ databases">
        <authorList>
            <consortium name="Pathogen Informatics"/>
        </authorList>
    </citation>
    <scope>NUCLEOTIDE SEQUENCE [LARGE SCALE GENOMIC DNA]</scope>
    <source>
        <strain evidence="5 6">EuSCAPE_IT371</strain>
    </source>
</reference>
<dbReference type="Pfam" id="PF12486">
    <property type="entry name" value="VasL"/>
    <property type="match status" value="1"/>
</dbReference>
<dbReference type="EMBL" id="UJZG01000002">
    <property type="protein sequence ID" value="SXD90110.1"/>
    <property type="molecule type" value="Genomic_DNA"/>
</dbReference>
<feature type="region of interest" description="Disordered" evidence="1">
    <location>
        <begin position="199"/>
        <end position="227"/>
    </location>
</feature>
<sequence>MMTTYNDRHYKTGGDPRTLADFIALRAEMNKLSHPARPDINWSYAEQLARALLEHHGADLQTVAWYTLARARLGGLAGINEGLSLMETLLAHQGKNLWPQAVPARTEILRTLSKRLRQVIRTLSLTPDDLESLGQAERLLQTFEAVLLRLEIAPENQLSELRALLHSAATRFDSLDSAPALPAVPPMVASSLEHSVSLASEEDAAKAEPAADLKLRPQAEPLAPPSPATRWKPFIGGMVTILAVAGIAVGGWLALRQAAPPPPSLTQKAGPIPGLPAALLQRPGDVRQMQDLLDELAHLTPDWAVSYGDQLVRHALSRWPDQAQPLAQQWRQQLSAAALPAENLTGWSEGMQQLQRLADRLNALDEQKGKYLTVSELKTAVFAIMQSFNRAVPLEEQLRQLAALPADEPWPAARGSLAELHLQQLLVEYALLKRKQSTPAALPPTGESSVSQTAK</sequence>
<dbReference type="RefSeq" id="WP_080924341.1">
    <property type="nucleotide sequence ID" value="NZ_CAAHGB010000003.1"/>
</dbReference>
<keyword evidence="2" id="KW-1133">Transmembrane helix</keyword>
<comment type="caution">
    <text evidence="5">The sequence shown here is derived from an EMBL/GenBank/DDBJ whole genome shotgun (WGS) entry which is preliminary data.</text>
</comment>
<gene>
    <name evidence="5" type="ORF">SAMEA3538780_01146</name>
</gene>
<dbReference type="Pfam" id="PF06812">
    <property type="entry name" value="ImpA_N"/>
    <property type="match status" value="1"/>
</dbReference>
<evidence type="ECO:0000259" key="3">
    <source>
        <dbReference type="Pfam" id="PF06812"/>
    </source>
</evidence>
<dbReference type="AlphaFoldDB" id="A0A8B4TSJ1"/>
<feature type="transmembrane region" description="Helical" evidence="2">
    <location>
        <begin position="234"/>
        <end position="255"/>
    </location>
</feature>
<dbReference type="PANTHER" id="PTHR37024">
    <property type="entry name" value="TYPE VI SECRETION SYSTEM DUF2094 AND IMPA-RELATED DOMAIN PROTEIN"/>
    <property type="match status" value="1"/>
</dbReference>
<organism evidence="5 6">
    <name type="scientific">Klebsiella quasivariicola</name>
    <dbReference type="NCBI Taxonomy" id="2026240"/>
    <lineage>
        <taxon>Bacteria</taxon>
        <taxon>Pseudomonadati</taxon>
        <taxon>Pseudomonadota</taxon>
        <taxon>Gammaproteobacteria</taxon>
        <taxon>Enterobacterales</taxon>
        <taxon>Enterobacteriaceae</taxon>
        <taxon>Klebsiella/Raoultella group</taxon>
        <taxon>Klebsiella</taxon>
        <taxon>Klebsiella pneumoniae complex</taxon>
    </lineage>
</organism>
<dbReference type="Proteomes" id="UP000257712">
    <property type="component" value="Unassembled WGS sequence"/>
</dbReference>
<evidence type="ECO:0000259" key="4">
    <source>
        <dbReference type="Pfam" id="PF12486"/>
    </source>
</evidence>
<evidence type="ECO:0000313" key="5">
    <source>
        <dbReference type="EMBL" id="SXD90110.1"/>
    </source>
</evidence>
<name>A0A8B4TSJ1_9ENTR</name>